<comment type="caution">
    <text evidence="2">The sequence shown here is derived from an EMBL/GenBank/DDBJ whole genome shotgun (WGS) entry which is preliminary data.</text>
</comment>
<evidence type="ECO:0000313" key="3">
    <source>
        <dbReference type="Proteomes" id="UP001156870"/>
    </source>
</evidence>
<dbReference type="AlphaFoldDB" id="A0AA37T4N1"/>
<reference evidence="2 3" key="1">
    <citation type="journal article" date="2014" name="Int. J. Syst. Evol. Microbiol.">
        <title>Complete genome sequence of Corynebacterium casei LMG S-19264T (=DSM 44701T), isolated from a smear-ripened cheese.</title>
        <authorList>
            <consortium name="US DOE Joint Genome Institute (JGI-PGF)"/>
            <person name="Walter F."/>
            <person name="Albersmeier A."/>
            <person name="Kalinowski J."/>
            <person name="Ruckert C."/>
        </authorList>
    </citation>
    <scope>NUCLEOTIDE SEQUENCE [LARGE SCALE GENOMIC DNA]</scope>
    <source>
        <strain evidence="2 3">NBRC 110095</strain>
    </source>
</reference>
<protein>
    <submittedName>
        <fullName evidence="2">Glyoxalase</fullName>
    </submittedName>
</protein>
<dbReference type="PANTHER" id="PTHR33993:SF1">
    <property type="entry name" value="GLYOXALASE FAMILY PROTEIN"/>
    <property type="match status" value="1"/>
</dbReference>
<sequence length="117" mass="12947">MAHTHHHINYIEIPTKDLESTKSFFALVFGWTFQDFGPDYSSFLACGVDGGFFTSEQSVSTVTGSPLIVIYSQDLEATLQSVESAGGKVVKPIFSFPGGRRFHFEEPSGNEYAVWSE</sequence>
<dbReference type="Gene3D" id="3.10.180.10">
    <property type="entry name" value="2,3-Dihydroxybiphenyl 1,2-Dioxygenase, domain 1"/>
    <property type="match status" value="1"/>
</dbReference>
<dbReference type="Pfam" id="PF00903">
    <property type="entry name" value="Glyoxalase"/>
    <property type="match status" value="1"/>
</dbReference>
<proteinExistence type="predicted"/>
<dbReference type="PANTHER" id="PTHR33993">
    <property type="entry name" value="GLYOXALASE-RELATED"/>
    <property type="match status" value="1"/>
</dbReference>
<dbReference type="InterPro" id="IPR029068">
    <property type="entry name" value="Glyas_Bleomycin-R_OHBP_Dase"/>
</dbReference>
<dbReference type="Proteomes" id="UP001156870">
    <property type="component" value="Unassembled WGS sequence"/>
</dbReference>
<gene>
    <name evidence="2" type="ORF">GCM10007877_24010</name>
</gene>
<evidence type="ECO:0000313" key="2">
    <source>
        <dbReference type="EMBL" id="GLS26684.1"/>
    </source>
</evidence>
<feature type="domain" description="VOC" evidence="1">
    <location>
        <begin position="7"/>
        <end position="117"/>
    </location>
</feature>
<dbReference type="EMBL" id="BSPD01000057">
    <property type="protein sequence ID" value="GLS26684.1"/>
    <property type="molecule type" value="Genomic_DNA"/>
</dbReference>
<name>A0AA37T4N1_9GAMM</name>
<dbReference type="RefSeq" id="WP_232595326.1">
    <property type="nucleotide sequence ID" value="NZ_BSPD01000057.1"/>
</dbReference>
<dbReference type="InterPro" id="IPR037523">
    <property type="entry name" value="VOC_core"/>
</dbReference>
<dbReference type="InterPro" id="IPR004360">
    <property type="entry name" value="Glyas_Fos-R_dOase_dom"/>
</dbReference>
<accession>A0AA37T4N1</accession>
<dbReference type="InterPro" id="IPR052164">
    <property type="entry name" value="Anthracycline_SecMetBiosynth"/>
</dbReference>
<evidence type="ECO:0000259" key="1">
    <source>
        <dbReference type="PROSITE" id="PS51819"/>
    </source>
</evidence>
<dbReference type="SUPFAM" id="SSF54593">
    <property type="entry name" value="Glyoxalase/Bleomycin resistance protein/Dihydroxybiphenyl dioxygenase"/>
    <property type="match status" value="1"/>
</dbReference>
<dbReference type="PROSITE" id="PS51819">
    <property type="entry name" value="VOC"/>
    <property type="match status" value="1"/>
</dbReference>
<keyword evidence="3" id="KW-1185">Reference proteome</keyword>
<organism evidence="2 3">
    <name type="scientific">Marinibactrum halimedae</name>
    <dbReference type="NCBI Taxonomy" id="1444977"/>
    <lineage>
        <taxon>Bacteria</taxon>
        <taxon>Pseudomonadati</taxon>
        <taxon>Pseudomonadota</taxon>
        <taxon>Gammaproteobacteria</taxon>
        <taxon>Cellvibrionales</taxon>
        <taxon>Cellvibrionaceae</taxon>
        <taxon>Marinibactrum</taxon>
    </lineage>
</organism>
<dbReference type="CDD" id="cd07247">
    <property type="entry name" value="SgaA_N_like"/>
    <property type="match status" value="1"/>
</dbReference>